<keyword evidence="1" id="KW-0472">Membrane</keyword>
<evidence type="ECO:0000256" key="1">
    <source>
        <dbReference type="SAM" id="Phobius"/>
    </source>
</evidence>
<evidence type="ECO:0000313" key="2">
    <source>
        <dbReference type="EMBL" id="GAA4038447.1"/>
    </source>
</evidence>
<proteinExistence type="predicted"/>
<evidence type="ECO:0008006" key="4">
    <source>
        <dbReference type="Google" id="ProtNLM"/>
    </source>
</evidence>
<name>A0ABP7U9N4_9SPHN</name>
<dbReference type="RefSeq" id="WP_344696847.1">
    <property type="nucleotide sequence ID" value="NZ_BAABBR010000001.1"/>
</dbReference>
<reference evidence="3" key="1">
    <citation type="journal article" date="2019" name="Int. J. Syst. Evol. Microbiol.">
        <title>The Global Catalogue of Microorganisms (GCM) 10K type strain sequencing project: providing services to taxonomists for standard genome sequencing and annotation.</title>
        <authorList>
            <consortium name="The Broad Institute Genomics Platform"/>
            <consortium name="The Broad Institute Genome Sequencing Center for Infectious Disease"/>
            <person name="Wu L."/>
            <person name="Ma J."/>
        </authorList>
    </citation>
    <scope>NUCLEOTIDE SEQUENCE [LARGE SCALE GENOMIC DNA]</scope>
    <source>
        <strain evidence="3">JCM 17564</strain>
    </source>
</reference>
<protein>
    <recommendedName>
        <fullName evidence="4">Lipoprotein</fullName>
    </recommendedName>
</protein>
<evidence type="ECO:0000313" key="3">
    <source>
        <dbReference type="Proteomes" id="UP001424459"/>
    </source>
</evidence>
<gene>
    <name evidence="2" type="ORF">GCM10022281_19080</name>
</gene>
<dbReference type="PROSITE" id="PS51257">
    <property type="entry name" value="PROKAR_LIPOPROTEIN"/>
    <property type="match status" value="1"/>
</dbReference>
<feature type="transmembrane region" description="Helical" evidence="1">
    <location>
        <begin position="34"/>
        <end position="51"/>
    </location>
</feature>
<dbReference type="Proteomes" id="UP001424459">
    <property type="component" value="Unassembled WGS sequence"/>
</dbReference>
<keyword evidence="1" id="KW-0812">Transmembrane</keyword>
<accession>A0ABP7U9N4</accession>
<dbReference type="EMBL" id="BAABBR010000001">
    <property type="protein sequence ID" value="GAA4038447.1"/>
    <property type="molecule type" value="Genomic_DNA"/>
</dbReference>
<keyword evidence="1" id="KW-1133">Transmembrane helix</keyword>
<comment type="caution">
    <text evidence="2">The sequence shown here is derived from an EMBL/GenBank/DDBJ whole genome shotgun (WGS) entry which is preliminary data.</text>
</comment>
<organism evidence="2 3">
    <name type="scientific">Sphingomonas rosea</name>
    <dbReference type="NCBI Taxonomy" id="335605"/>
    <lineage>
        <taxon>Bacteria</taxon>
        <taxon>Pseudomonadati</taxon>
        <taxon>Pseudomonadota</taxon>
        <taxon>Alphaproteobacteria</taxon>
        <taxon>Sphingomonadales</taxon>
        <taxon>Sphingomonadaceae</taxon>
        <taxon>Sphingomonas</taxon>
    </lineage>
</organism>
<sequence>MIDLFRRHAAAATLALTFVACAVGAVLGLSTMELVGLLAFGAMMAAINSIGSKAKR</sequence>
<keyword evidence="3" id="KW-1185">Reference proteome</keyword>